<feature type="non-terminal residue" evidence="9">
    <location>
        <position position="267"/>
    </location>
</feature>
<reference evidence="9" key="1">
    <citation type="journal article" date="2020" name="Stud. Mycol.">
        <title>101 Dothideomycetes genomes: a test case for predicting lifestyles and emergence of pathogens.</title>
        <authorList>
            <person name="Haridas S."/>
            <person name="Albert R."/>
            <person name="Binder M."/>
            <person name="Bloem J."/>
            <person name="Labutti K."/>
            <person name="Salamov A."/>
            <person name="Andreopoulos B."/>
            <person name="Baker S."/>
            <person name="Barry K."/>
            <person name="Bills G."/>
            <person name="Bluhm B."/>
            <person name="Cannon C."/>
            <person name="Castanera R."/>
            <person name="Culley D."/>
            <person name="Daum C."/>
            <person name="Ezra D."/>
            <person name="Gonzalez J."/>
            <person name="Henrissat B."/>
            <person name="Kuo A."/>
            <person name="Liang C."/>
            <person name="Lipzen A."/>
            <person name="Lutzoni F."/>
            <person name="Magnuson J."/>
            <person name="Mondo S."/>
            <person name="Nolan M."/>
            <person name="Ohm R."/>
            <person name="Pangilinan J."/>
            <person name="Park H.-J."/>
            <person name="Ramirez L."/>
            <person name="Alfaro M."/>
            <person name="Sun H."/>
            <person name="Tritt A."/>
            <person name="Yoshinaga Y."/>
            <person name="Zwiers L.-H."/>
            <person name="Turgeon B."/>
            <person name="Goodwin S."/>
            <person name="Spatafora J."/>
            <person name="Crous P."/>
            <person name="Grigoriev I."/>
        </authorList>
    </citation>
    <scope>NUCLEOTIDE SEQUENCE</scope>
    <source>
        <strain evidence="9">CBS 473.64</strain>
    </source>
</reference>
<dbReference type="GO" id="GO:0046872">
    <property type="term" value="F:metal ion binding"/>
    <property type="evidence" value="ECO:0007669"/>
    <property type="project" value="UniProtKB-KW"/>
</dbReference>
<dbReference type="Proteomes" id="UP000799753">
    <property type="component" value="Unassembled WGS sequence"/>
</dbReference>
<feature type="domain" description="SET" evidence="8">
    <location>
        <begin position="118"/>
        <end position="245"/>
    </location>
</feature>
<keyword evidence="7" id="KW-0862">Zinc</keyword>
<dbReference type="AlphaFoldDB" id="A0A6A6RV26"/>
<dbReference type="GO" id="GO:0032259">
    <property type="term" value="P:methylation"/>
    <property type="evidence" value="ECO:0007669"/>
    <property type="project" value="UniProtKB-KW"/>
</dbReference>
<keyword evidence="5" id="KW-0949">S-adenosyl-L-methionine</keyword>
<evidence type="ECO:0000256" key="4">
    <source>
        <dbReference type="ARBA" id="ARBA00022679"/>
    </source>
</evidence>
<dbReference type="OrthoDB" id="308383at2759"/>
<evidence type="ECO:0000256" key="6">
    <source>
        <dbReference type="ARBA" id="ARBA00022723"/>
    </source>
</evidence>
<dbReference type="SUPFAM" id="SSF82199">
    <property type="entry name" value="SET domain"/>
    <property type="match status" value="1"/>
</dbReference>
<keyword evidence="3" id="KW-0489">Methyltransferase</keyword>
<organism evidence="9 10">
    <name type="scientific">Massarina eburnea CBS 473.64</name>
    <dbReference type="NCBI Taxonomy" id="1395130"/>
    <lineage>
        <taxon>Eukaryota</taxon>
        <taxon>Fungi</taxon>
        <taxon>Dikarya</taxon>
        <taxon>Ascomycota</taxon>
        <taxon>Pezizomycotina</taxon>
        <taxon>Dothideomycetes</taxon>
        <taxon>Pleosporomycetidae</taxon>
        <taxon>Pleosporales</taxon>
        <taxon>Massarineae</taxon>
        <taxon>Massarinaceae</taxon>
        <taxon>Massarina</taxon>
    </lineage>
</organism>
<dbReference type="GO" id="GO:0008168">
    <property type="term" value="F:methyltransferase activity"/>
    <property type="evidence" value="ECO:0007669"/>
    <property type="project" value="UniProtKB-KW"/>
</dbReference>
<comment type="subcellular location">
    <subcellularLocation>
        <location evidence="1">Chromosome</location>
    </subcellularLocation>
</comment>
<accession>A0A6A6RV26</accession>
<keyword evidence="6" id="KW-0479">Metal-binding</keyword>
<dbReference type="GO" id="GO:0005694">
    <property type="term" value="C:chromosome"/>
    <property type="evidence" value="ECO:0007669"/>
    <property type="project" value="UniProtKB-SubCell"/>
</dbReference>
<sequence length="267" mass="30435">PTRHTYSLRNQSKYFWYTGLDNNLHLATAASKSRPDLIQMNHYTIDAASLQNEQYPCTFPAHPKLTWPPKQPIDIVRAIGTDYADCVADACFSRKRCKDLNCTHSFSTFQNASQDWEKHFELRETRDRGIGVIARTSLPKGTVLGFYAGKLLSSKFSGTNDYLMELGIGDLASYGLLDDEDEERGLKDEMVFIDGFKQGNWTRFMNHSCNAHAEFVMMRAGETRIMAAVLRKPIEEGEELTVSYGESYWLHRMDGMRCRCGMPRCVA</sequence>
<dbReference type="PROSITE" id="PS50280">
    <property type="entry name" value="SET"/>
    <property type="match status" value="1"/>
</dbReference>
<evidence type="ECO:0000256" key="1">
    <source>
        <dbReference type="ARBA" id="ARBA00004286"/>
    </source>
</evidence>
<evidence type="ECO:0000313" key="9">
    <source>
        <dbReference type="EMBL" id="KAF2638862.1"/>
    </source>
</evidence>
<dbReference type="InterPro" id="IPR046341">
    <property type="entry name" value="SET_dom_sf"/>
</dbReference>
<evidence type="ECO:0000256" key="3">
    <source>
        <dbReference type="ARBA" id="ARBA00022603"/>
    </source>
</evidence>
<proteinExistence type="predicted"/>
<dbReference type="Gene3D" id="2.170.270.10">
    <property type="entry name" value="SET domain"/>
    <property type="match status" value="1"/>
</dbReference>
<feature type="non-terminal residue" evidence="9">
    <location>
        <position position="1"/>
    </location>
</feature>
<dbReference type="InterPro" id="IPR001214">
    <property type="entry name" value="SET_dom"/>
</dbReference>
<dbReference type="PANTHER" id="PTHR46223:SF3">
    <property type="entry name" value="HISTONE-LYSINE N-METHYLTRANSFERASE SET-23"/>
    <property type="match status" value="1"/>
</dbReference>
<evidence type="ECO:0000259" key="8">
    <source>
        <dbReference type="PROSITE" id="PS50280"/>
    </source>
</evidence>
<keyword evidence="2" id="KW-0158">Chromosome</keyword>
<gene>
    <name evidence="9" type="ORF">P280DRAFT_375897</name>
</gene>
<evidence type="ECO:0000256" key="2">
    <source>
        <dbReference type="ARBA" id="ARBA00022454"/>
    </source>
</evidence>
<dbReference type="PANTHER" id="PTHR46223">
    <property type="entry name" value="HISTONE-LYSINE N-METHYLTRANSFERASE SUV39H"/>
    <property type="match status" value="1"/>
</dbReference>
<dbReference type="InterPro" id="IPR050973">
    <property type="entry name" value="H3K9_Histone-Lys_N-MTase"/>
</dbReference>
<dbReference type="Pfam" id="PF00856">
    <property type="entry name" value="SET"/>
    <property type="match status" value="1"/>
</dbReference>
<dbReference type="SMART" id="SM00317">
    <property type="entry name" value="SET"/>
    <property type="match status" value="1"/>
</dbReference>
<evidence type="ECO:0000256" key="7">
    <source>
        <dbReference type="ARBA" id="ARBA00022833"/>
    </source>
</evidence>
<name>A0A6A6RV26_9PLEO</name>
<keyword evidence="10" id="KW-1185">Reference proteome</keyword>
<keyword evidence="4" id="KW-0808">Transferase</keyword>
<dbReference type="EMBL" id="MU006788">
    <property type="protein sequence ID" value="KAF2638862.1"/>
    <property type="molecule type" value="Genomic_DNA"/>
</dbReference>
<evidence type="ECO:0000313" key="10">
    <source>
        <dbReference type="Proteomes" id="UP000799753"/>
    </source>
</evidence>
<protein>
    <submittedName>
        <fullName evidence="9">SET domain-containing protein</fullName>
    </submittedName>
</protein>
<evidence type="ECO:0000256" key="5">
    <source>
        <dbReference type="ARBA" id="ARBA00022691"/>
    </source>
</evidence>